<dbReference type="EMBL" id="JABANP010000029">
    <property type="protein sequence ID" value="KAF4694736.1"/>
    <property type="molecule type" value="Genomic_DNA"/>
</dbReference>
<gene>
    <name evidence="1" type="ORF">FOZ60_007249</name>
</gene>
<evidence type="ECO:0000313" key="1">
    <source>
        <dbReference type="EMBL" id="KAF4694736.1"/>
    </source>
</evidence>
<organism evidence="1 2">
    <name type="scientific">Perkinsus olseni</name>
    <name type="common">Perkinsus atlanticus</name>
    <dbReference type="NCBI Taxonomy" id="32597"/>
    <lineage>
        <taxon>Eukaryota</taxon>
        <taxon>Sar</taxon>
        <taxon>Alveolata</taxon>
        <taxon>Perkinsozoa</taxon>
        <taxon>Perkinsea</taxon>
        <taxon>Perkinsida</taxon>
        <taxon>Perkinsidae</taxon>
        <taxon>Perkinsus</taxon>
    </lineage>
</organism>
<proteinExistence type="predicted"/>
<dbReference type="AlphaFoldDB" id="A0A7J6PG41"/>
<protein>
    <submittedName>
        <fullName evidence="1">Uncharacterized protein</fullName>
    </submittedName>
</protein>
<reference evidence="1 2" key="1">
    <citation type="submission" date="2020-04" db="EMBL/GenBank/DDBJ databases">
        <title>Perkinsus olseni comparative genomics.</title>
        <authorList>
            <person name="Bogema D.R."/>
        </authorList>
    </citation>
    <scope>NUCLEOTIDE SEQUENCE [LARGE SCALE GENOMIC DNA]</scope>
    <source>
        <strain evidence="1">00978-12</strain>
    </source>
</reference>
<accession>A0A7J6PG41</accession>
<dbReference type="Proteomes" id="UP000541610">
    <property type="component" value="Unassembled WGS sequence"/>
</dbReference>
<sequence length="74" mass="8450">MIGMITTSAPFCGRCYNQYSLPLQDHSVVYGTISIHYHSRTILQSMVQSYSLPLQDRSVVDATISIHYHFRTVL</sequence>
<comment type="caution">
    <text evidence="1">The sequence shown here is derived from an EMBL/GenBank/DDBJ whole genome shotgun (WGS) entry which is preliminary data.</text>
</comment>
<name>A0A7J6PG41_PEROL</name>
<evidence type="ECO:0000313" key="2">
    <source>
        <dbReference type="Proteomes" id="UP000541610"/>
    </source>
</evidence>